<reference evidence="1" key="2">
    <citation type="submission" date="2020-09" db="EMBL/GenBank/DDBJ databases">
        <authorList>
            <person name="Sun Q."/>
            <person name="Kim S."/>
        </authorList>
    </citation>
    <scope>NUCLEOTIDE SEQUENCE</scope>
    <source>
        <strain evidence="1">KCTC 32501</strain>
    </source>
</reference>
<dbReference type="AlphaFoldDB" id="A0A8J3CKF7"/>
<gene>
    <name evidence="1" type="ORF">GCM10009007_07410</name>
</gene>
<keyword evidence="2" id="KW-1185">Reference proteome</keyword>
<evidence type="ECO:0000313" key="1">
    <source>
        <dbReference type="EMBL" id="GHA69105.1"/>
    </source>
</evidence>
<organism evidence="1 2">
    <name type="scientific">Formosimonas limnophila</name>
    <dbReference type="NCBI Taxonomy" id="1384487"/>
    <lineage>
        <taxon>Bacteria</taxon>
        <taxon>Pseudomonadati</taxon>
        <taxon>Pseudomonadota</taxon>
        <taxon>Betaproteobacteria</taxon>
        <taxon>Burkholderiales</taxon>
        <taxon>Burkholderiaceae</taxon>
        <taxon>Formosimonas</taxon>
    </lineage>
</organism>
<proteinExistence type="predicted"/>
<protein>
    <recommendedName>
        <fullName evidence="3">Winged helix-turn-helix domain-containing protein</fullName>
    </recommendedName>
</protein>
<reference evidence="1" key="1">
    <citation type="journal article" date="2014" name="Int. J. Syst. Evol. Microbiol.">
        <title>Complete genome sequence of Corynebacterium casei LMG S-19264T (=DSM 44701T), isolated from a smear-ripened cheese.</title>
        <authorList>
            <consortium name="US DOE Joint Genome Institute (JGI-PGF)"/>
            <person name="Walter F."/>
            <person name="Albersmeier A."/>
            <person name="Kalinowski J."/>
            <person name="Ruckert C."/>
        </authorList>
    </citation>
    <scope>NUCLEOTIDE SEQUENCE</scope>
    <source>
        <strain evidence="1">KCTC 32501</strain>
    </source>
</reference>
<dbReference type="PANTHER" id="PTHR30528">
    <property type="entry name" value="CYTOPLASMIC PROTEIN"/>
    <property type="match status" value="1"/>
</dbReference>
<sequence length="373" mass="42948">MTTSTLSLDILRRYAIRRTLFTAASVPDAIAKIGFVQIDPINAPAPAHDLILRHRVPDYKKGDVEQVYPQSSLEEAFFINHGYIPRELATKLWSNKPPSEYLSSRTAQVAQIKKFAQQNPEIHPKILNQHIGSTTTQNNWSGRGQEGTQILQRMHNSGQLRIVRREKGQRVYGLTSDMPRNVAPENIVEAALHTLAQTYAPFTHASLIYMMHLLTQSRPDLKPHIQSTLKRAHELLDSAELDDQRWYWPLAEQELLAETQHLPINDTVRLLTPFDPLVWDRTRFKAFWGWTYKLEAYKPAHQRQLGYYALPLMWRDECIGWGNLTVVDGALHAELGYVTQKPMTKVYQQALEKELRRFANFAHCHTGQQNNLN</sequence>
<name>A0A8J3CKF7_9BURK</name>
<dbReference type="PANTHER" id="PTHR30528:SF0">
    <property type="entry name" value="CYTOPLASMIC PROTEIN"/>
    <property type="match status" value="1"/>
</dbReference>
<evidence type="ECO:0008006" key="3">
    <source>
        <dbReference type="Google" id="ProtNLM"/>
    </source>
</evidence>
<dbReference type="InterPro" id="IPR009351">
    <property type="entry name" value="AlkZ-like"/>
</dbReference>
<accession>A0A8J3CKF7</accession>
<dbReference type="EMBL" id="BMZG01000003">
    <property type="protein sequence ID" value="GHA69105.1"/>
    <property type="molecule type" value="Genomic_DNA"/>
</dbReference>
<comment type="caution">
    <text evidence="1">The sequence shown here is derived from an EMBL/GenBank/DDBJ whole genome shotgun (WGS) entry which is preliminary data.</text>
</comment>
<dbReference type="Pfam" id="PF06224">
    <property type="entry name" value="AlkZ-like"/>
    <property type="match status" value="1"/>
</dbReference>
<evidence type="ECO:0000313" key="2">
    <source>
        <dbReference type="Proteomes" id="UP000614287"/>
    </source>
</evidence>
<dbReference type="RefSeq" id="WP_189491774.1">
    <property type="nucleotide sequence ID" value="NZ_BMZG01000003.1"/>
</dbReference>
<dbReference type="Proteomes" id="UP000614287">
    <property type="component" value="Unassembled WGS sequence"/>
</dbReference>